<evidence type="ECO:0000313" key="8">
    <source>
        <dbReference type="EMBL" id="KAH9300480.1"/>
    </source>
</evidence>
<evidence type="ECO:0000256" key="6">
    <source>
        <dbReference type="SAM" id="Phobius"/>
    </source>
</evidence>
<keyword evidence="2" id="KW-0813">Transport</keyword>
<dbReference type="PANTHER" id="PTHR48041">
    <property type="entry name" value="ABC TRANSPORTER G FAMILY MEMBER 28"/>
    <property type="match status" value="1"/>
</dbReference>
<comment type="caution">
    <text evidence="8">The sequence shown here is derived from an EMBL/GenBank/DDBJ whole genome shotgun (WGS) entry which is preliminary data.</text>
</comment>
<gene>
    <name evidence="8" type="ORF">KI387_012063</name>
</gene>
<dbReference type="GO" id="GO:0140359">
    <property type="term" value="F:ABC-type transporter activity"/>
    <property type="evidence" value="ECO:0007669"/>
    <property type="project" value="InterPro"/>
</dbReference>
<dbReference type="Proteomes" id="UP000824469">
    <property type="component" value="Unassembled WGS sequence"/>
</dbReference>
<feature type="transmembrane region" description="Helical" evidence="6">
    <location>
        <begin position="18"/>
        <end position="43"/>
    </location>
</feature>
<evidence type="ECO:0000256" key="2">
    <source>
        <dbReference type="ARBA" id="ARBA00022448"/>
    </source>
</evidence>
<comment type="subcellular location">
    <subcellularLocation>
        <location evidence="1">Membrane</location>
        <topology evidence="1">Multi-pass membrane protein</topology>
    </subcellularLocation>
</comment>
<accession>A0AA38CHM1</accession>
<dbReference type="PANTHER" id="PTHR48041:SF20">
    <property type="entry name" value="ABC TRANSPORTER G FAMILY MEMBER STR2"/>
    <property type="match status" value="1"/>
</dbReference>
<organism evidence="8 9">
    <name type="scientific">Taxus chinensis</name>
    <name type="common">Chinese yew</name>
    <name type="synonym">Taxus wallichiana var. chinensis</name>
    <dbReference type="NCBI Taxonomy" id="29808"/>
    <lineage>
        <taxon>Eukaryota</taxon>
        <taxon>Viridiplantae</taxon>
        <taxon>Streptophyta</taxon>
        <taxon>Embryophyta</taxon>
        <taxon>Tracheophyta</taxon>
        <taxon>Spermatophyta</taxon>
        <taxon>Pinopsida</taxon>
        <taxon>Pinidae</taxon>
        <taxon>Conifers II</taxon>
        <taxon>Cupressales</taxon>
        <taxon>Taxaceae</taxon>
        <taxon>Taxus</taxon>
    </lineage>
</organism>
<name>A0AA38CHM1_TAXCH</name>
<feature type="transmembrane region" description="Helical" evidence="6">
    <location>
        <begin position="50"/>
        <end position="68"/>
    </location>
</feature>
<protein>
    <recommendedName>
        <fullName evidence="7">ABC-2 type transporter transmembrane domain-containing protein</fullName>
    </recommendedName>
</protein>
<evidence type="ECO:0000256" key="1">
    <source>
        <dbReference type="ARBA" id="ARBA00004141"/>
    </source>
</evidence>
<sequence>AVTYFLIVWFALNLHGDFYYFVLILYVSLIATNSFVVFVSAIVPNYIMGYAAVIAFTAIFFLFCGFFIPHDSIPPYWKWMHYISTIKYSYEGMMMNQFSRNGICYVYAPNSTTECALHRLETLKSLAISTDKMA</sequence>
<dbReference type="Pfam" id="PF01061">
    <property type="entry name" value="ABC2_membrane"/>
    <property type="match status" value="1"/>
</dbReference>
<evidence type="ECO:0000256" key="4">
    <source>
        <dbReference type="ARBA" id="ARBA00022989"/>
    </source>
</evidence>
<feature type="domain" description="ABC-2 type transporter transmembrane" evidence="7">
    <location>
        <begin position="2"/>
        <end position="98"/>
    </location>
</feature>
<feature type="non-terminal residue" evidence="8">
    <location>
        <position position="134"/>
    </location>
</feature>
<dbReference type="InterPro" id="IPR050352">
    <property type="entry name" value="ABCG_transporters"/>
</dbReference>
<evidence type="ECO:0000313" key="9">
    <source>
        <dbReference type="Proteomes" id="UP000824469"/>
    </source>
</evidence>
<feature type="non-terminal residue" evidence="8">
    <location>
        <position position="1"/>
    </location>
</feature>
<dbReference type="GO" id="GO:0016020">
    <property type="term" value="C:membrane"/>
    <property type="evidence" value="ECO:0007669"/>
    <property type="project" value="UniProtKB-SubCell"/>
</dbReference>
<keyword evidence="9" id="KW-1185">Reference proteome</keyword>
<evidence type="ECO:0000256" key="3">
    <source>
        <dbReference type="ARBA" id="ARBA00022692"/>
    </source>
</evidence>
<dbReference type="AlphaFoldDB" id="A0AA38CHM1"/>
<proteinExistence type="predicted"/>
<keyword evidence="4 6" id="KW-1133">Transmembrane helix</keyword>
<dbReference type="EMBL" id="JAHRHJ020000009">
    <property type="protein sequence ID" value="KAH9300480.1"/>
    <property type="molecule type" value="Genomic_DNA"/>
</dbReference>
<evidence type="ECO:0000259" key="7">
    <source>
        <dbReference type="Pfam" id="PF01061"/>
    </source>
</evidence>
<dbReference type="InterPro" id="IPR013525">
    <property type="entry name" value="ABC2_TM"/>
</dbReference>
<reference evidence="8 9" key="1">
    <citation type="journal article" date="2021" name="Nat. Plants">
        <title>The Taxus genome provides insights into paclitaxel biosynthesis.</title>
        <authorList>
            <person name="Xiong X."/>
            <person name="Gou J."/>
            <person name="Liao Q."/>
            <person name="Li Y."/>
            <person name="Zhou Q."/>
            <person name="Bi G."/>
            <person name="Li C."/>
            <person name="Du R."/>
            <person name="Wang X."/>
            <person name="Sun T."/>
            <person name="Guo L."/>
            <person name="Liang H."/>
            <person name="Lu P."/>
            <person name="Wu Y."/>
            <person name="Zhang Z."/>
            <person name="Ro D.K."/>
            <person name="Shang Y."/>
            <person name="Huang S."/>
            <person name="Yan J."/>
        </authorList>
    </citation>
    <scope>NUCLEOTIDE SEQUENCE [LARGE SCALE GENOMIC DNA]</scope>
    <source>
        <strain evidence="8">Ta-2019</strain>
    </source>
</reference>
<evidence type="ECO:0000256" key="5">
    <source>
        <dbReference type="ARBA" id="ARBA00023136"/>
    </source>
</evidence>
<keyword evidence="3 6" id="KW-0812">Transmembrane</keyword>
<keyword evidence="5 6" id="KW-0472">Membrane</keyword>